<evidence type="ECO:0000313" key="8">
    <source>
        <dbReference type="EMBL" id="THU85939.1"/>
    </source>
</evidence>
<keyword evidence="4" id="KW-0862">Zinc</keyword>
<dbReference type="SUPFAM" id="SSF57667">
    <property type="entry name" value="beta-beta-alpha zinc fingers"/>
    <property type="match status" value="2"/>
</dbReference>
<evidence type="ECO:0000313" key="10">
    <source>
        <dbReference type="Proteomes" id="UP000297245"/>
    </source>
</evidence>
<dbReference type="GO" id="GO:0045944">
    <property type="term" value="P:positive regulation of transcription by RNA polymerase II"/>
    <property type="evidence" value="ECO:0007669"/>
    <property type="project" value="TreeGrafter"/>
</dbReference>
<evidence type="ECO:0000259" key="7">
    <source>
        <dbReference type="PROSITE" id="PS50157"/>
    </source>
</evidence>
<feature type="domain" description="C2H2-type" evidence="7">
    <location>
        <begin position="69"/>
        <end position="92"/>
    </location>
</feature>
<feature type="domain" description="C2H2-type" evidence="7">
    <location>
        <begin position="10"/>
        <end position="37"/>
    </location>
</feature>
<evidence type="ECO:0000313" key="9">
    <source>
        <dbReference type="EMBL" id="THU88966.1"/>
    </source>
</evidence>
<evidence type="ECO:0000256" key="2">
    <source>
        <dbReference type="ARBA" id="ARBA00022737"/>
    </source>
</evidence>
<dbReference type="GO" id="GO:0008270">
    <property type="term" value="F:zinc ion binding"/>
    <property type="evidence" value="ECO:0007669"/>
    <property type="project" value="UniProtKB-KW"/>
</dbReference>
<evidence type="ECO:0000256" key="3">
    <source>
        <dbReference type="ARBA" id="ARBA00022771"/>
    </source>
</evidence>
<evidence type="ECO:0000256" key="5">
    <source>
        <dbReference type="PROSITE-ProRule" id="PRU00042"/>
    </source>
</evidence>
<dbReference type="Pfam" id="PF00096">
    <property type="entry name" value="zf-C2H2"/>
    <property type="match status" value="2"/>
</dbReference>
<evidence type="ECO:0000256" key="1">
    <source>
        <dbReference type="ARBA" id="ARBA00022723"/>
    </source>
</evidence>
<sequence>MPVVRSKSVNACPECGREFERKHDLLRHSKMHDPNAKKHKCPEPNCSFSTLQKSNLITHMVIHTGTKPFACPSCDFATADPASLTRHRRRAHDYVPYRSAPRKKTATIAAARLSRQNTDPTSENSSPTTSTPAPASSTRRGRGRADRRSTNLQVTATTTTASQPTRVPSPVPSLSSSSESEPPTPPPSTPDTIESSLPASIYPSPSPAPAYVEHSTLDIACPPSGFFTGTVTGTVATEPQTQSYNYNYNTQAGTQASGFVGFTDTGVGSSDFPSSSESPYQWDLNQGLTSESPFSYSFSEYLRFVWGYRPY</sequence>
<dbReference type="SMART" id="SM00355">
    <property type="entry name" value="ZnF_C2H2"/>
    <property type="match status" value="3"/>
</dbReference>
<dbReference type="Gene3D" id="3.30.160.60">
    <property type="entry name" value="Classic Zinc Finger"/>
    <property type="match status" value="3"/>
</dbReference>
<dbReference type="InterPro" id="IPR036236">
    <property type="entry name" value="Znf_C2H2_sf"/>
</dbReference>
<dbReference type="Proteomes" id="UP000297245">
    <property type="component" value="Unassembled WGS sequence"/>
</dbReference>
<reference evidence="8 10" key="1">
    <citation type="journal article" date="2019" name="Nat. Ecol. Evol.">
        <title>Megaphylogeny resolves global patterns of mushroom evolution.</title>
        <authorList>
            <person name="Varga T."/>
            <person name="Krizsan K."/>
            <person name="Foldi C."/>
            <person name="Dima B."/>
            <person name="Sanchez-Garcia M."/>
            <person name="Sanchez-Ramirez S."/>
            <person name="Szollosi G.J."/>
            <person name="Szarkandi J.G."/>
            <person name="Papp V."/>
            <person name="Albert L."/>
            <person name="Andreopoulos W."/>
            <person name="Angelini C."/>
            <person name="Antonin V."/>
            <person name="Barry K.W."/>
            <person name="Bougher N.L."/>
            <person name="Buchanan P."/>
            <person name="Buyck B."/>
            <person name="Bense V."/>
            <person name="Catcheside P."/>
            <person name="Chovatia M."/>
            <person name="Cooper J."/>
            <person name="Damon W."/>
            <person name="Desjardin D."/>
            <person name="Finy P."/>
            <person name="Geml J."/>
            <person name="Haridas S."/>
            <person name="Hughes K."/>
            <person name="Justo A."/>
            <person name="Karasinski D."/>
            <person name="Kautmanova I."/>
            <person name="Kiss B."/>
            <person name="Kocsube S."/>
            <person name="Kotiranta H."/>
            <person name="LaButti K.M."/>
            <person name="Lechner B.E."/>
            <person name="Liimatainen K."/>
            <person name="Lipzen A."/>
            <person name="Lukacs Z."/>
            <person name="Mihaltcheva S."/>
            <person name="Morgado L.N."/>
            <person name="Niskanen T."/>
            <person name="Noordeloos M.E."/>
            <person name="Ohm R.A."/>
            <person name="Ortiz-Santana B."/>
            <person name="Ovrebo C."/>
            <person name="Racz N."/>
            <person name="Riley R."/>
            <person name="Savchenko A."/>
            <person name="Shiryaev A."/>
            <person name="Soop K."/>
            <person name="Spirin V."/>
            <person name="Szebenyi C."/>
            <person name="Tomsovsky M."/>
            <person name="Tulloss R.E."/>
            <person name="Uehling J."/>
            <person name="Grigoriev I.V."/>
            <person name="Vagvolgyi C."/>
            <person name="Papp T."/>
            <person name="Martin F.M."/>
            <person name="Miettinen O."/>
            <person name="Hibbett D.S."/>
            <person name="Nagy L.G."/>
        </authorList>
    </citation>
    <scope>NUCLEOTIDE SEQUENCE [LARGE SCALE GENOMIC DNA]</scope>
    <source>
        <strain evidence="8 10">CBS 962.96</strain>
    </source>
</reference>
<dbReference type="GO" id="GO:0005634">
    <property type="term" value="C:nucleus"/>
    <property type="evidence" value="ECO:0007669"/>
    <property type="project" value="TreeGrafter"/>
</dbReference>
<dbReference type="OrthoDB" id="654211at2759"/>
<evidence type="ECO:0000256" key="4">
    <source>
        <dbReference type="ARBA" id="ARBA00022833"/>
    </source>
</evidence>
<keyword evidence="1" id="KW-0479">Metal-binding</keyword>
<keyword evidence="3 5" id="KW-0863">Zinc-finger</keyword>
<accession>A0A4S8LAZ3</accession>
<feature type="compositionally biased region" description="Low complexity" evidence="6">
    <location>
        <begin position="155"/>
        <end position="181"/>
    </location>
</feature>
<dbReference type="PROSITE" id="PS50157">
    <property type="entry name" value="ZINC_FINGER_C2H2_2"/>
    <property type="match status" value="3"/>
</dbReference>
<feature type="compositionally biased region" description="Low complexity" evidence="6">
    <location>
        <begin position="117"/>
        <end position="138"/>
    </location>
</feature>
<gene>
    <name evidence="9" type="ORF">K435DRAFT_301990</name>
    <name evidence="8" type="ORF">K435DRAFT_374806</name>
</gene>
<dbReference type="PANTHER" id="PTHR24403">
    <property type="entry name" value="ZINC FINGER PROTEIN"/>
    <property type="match status" value="1"/>
</dbReference>
<dbReference type="InterPro" id="IPR013087">
    <property type="entry name" value="Znf_C2H2_type"/>
</dbReference>
<feature type="domain" description="C2H2-type" evidence="7">
    <location>
        <begin position="39"/>
        <end position="68"/>
    </location>
</feature>
<feature type="compositionally biased region" description="Low complexity" evidence="6">
    <location>
        <begin position="190"/>
        <end position="203"/>
    </location>
</feature>
<dbReference type="PANTHER" id="PTHR24403:SF67">
    <property type="entry name" value="FI01116P-RELATED"/>
    <property type="match status" value="1"/>
</dbReference>
<organism evidence="8 10">
    <name type="scientific">Dendrothele bispora (strain CBS 962.96)</name>
    <dbReference type="NCBI Taxonomy" id="1314807"/>
    <lineage>
        <taxon>Eukaryota</taxon>
        <taxon>Fungi</taxon>
        <taxon>Dikarya</taxon>
        <taxon>Basidiomycota</taxon>
        <taxon>Agaricomycotina</taxon>
        <taxon>Agaricomycetes</taxon>
        <taxon>Agaricomycetidae</taxon>
        <taxon>Agaricales</taxon>
        <taxon>Agaricales incertae sedis</taxon>
        <taxon>Dendrothele</taxon>
    </lineage>
</organism>
<evidence type="ECO:0000256" key="6">
    <source>
        <dbReference type="SAM" id="MobiDB-lite"/>
    </source>
</evidence>
<dbReference type="AlphaFoldDB" id="A0A4S8LAZ3"/>
<keyword evidence="10" id="KW-1185">Reference proteome</keyword>
<protein>
    <recommendedName>
        <fullName evidence="7">C2H2-type domain-containing protein</fullName>
    </recommendedName>
</protein>
<keyword evidence="2" id="KW-0677">Repeat</keyword>
<proteinExistence type="predicted"/>
<feature type="region of interest" description="Disordered" evidence="6">
    <location>
        <begin position="113"/>
        <end position="204"/>
    </location>
</feature>
<name>A0A4S8LAZ3_DENBC</name>
<dbReference type="EMBL" id="ML179521">
    <property type="protein sequence ID" value="THU85939.1"/>
    <property type="molecule type" value="Genomic_DNA"/>
</dbReference>
<dbReference type="EMBL" id="ML179388">
    <property type="protein sequence ID" value="THU88966.1"/>
    <property type="molecule type" value="Genomic_DNA"/>
</dbReference>
<dbReference type="InterPro" id="IPR050688">
    <property type="entry name" value="Zinc_finger/UBP_domain"/>
</dbReference>
<dbReference type="PROSITE" id="PS00028">
    <property type="entry name" value="ZINC_FINGER_C2H2_1"/>
    <property type="match status" value="1"/>
</dbReference>